<evidence type="ECO:0000256" key="1">
    <source>
        <dbReference type="SAM" id="MobiDB-lite"/>
    </source>
</evidence>
<dbReference type="AlphaFoldDB" id="A0A0E0I5Y9"/>
<organism evidence="2">
    <name type="scientific">Oryza nivara</name>
    <name type="common">Indian wild rice</name>
    <name type="synonym">Oryza sativa f. spontanea</name>
    <dbReference type="NCBI Taxonomy" id="4536"/>
    <lineage>
        <taxon>Eukaryota</taxon>
        <taxon>Viridiplantae</taxon>
        <taxon>Streptophyta</taxon>
        <taxon>Embryophyta</taxon>
        <taxon>Tracheophyta</taxon>
        <taxon>Spermatophyta</taxon>
        <taxon>Magnoliopsida</taxon>
        <taxon>Liliopsida</taxon>
        <taxon>Poales</taxon>
        <taxon>Poaceae</taxon>
        <taxon>BOP clade</taxon>
        <taxon>Oryzoideae</taxon>
        <taxon>Oryzeae</taxon>
        <taxon>Oryzinae</taxon>
        <taxon>Oryza</taxon>
    </lineage>
</organism>
<sequence>MAVERDGTRTGLTAVAIGERNRPGARPFYRHDEEGTLKWPQPPNPHTHGYGEK</sequence>
<feature type="region of interest" description="Disordered" evidence="1">
    <location>
        <begin position="1"/>
        <end position="53"/>
    </location>
</feature>
<dbReference type="Proteomes" id="UP000006591">
    <property type="component" value="Chromosome 7"/>
</dbReference>
<protein>
    <submittedName>
        <fullName evidence="2">Uncharacterized protein</fullName>
    </submittedName>
</protein>
<reference evidence="2" key="2">
    <citation type="submission" date="2018-04" db="EMBL/GenBank/DDBJ databases">
        <title>OnivRS2 (Oryza nivara Reference Sequence Version 2).</title>
        <authorList>
            <person name="Zhang J."/>
            <person name="Kudrna D."/>
            <person name="Lee S."/>
            <person name="Talag J."/>
            <person name="Rajasekar S."/>
            <person name="Welchert J."/>
            <person name="Hsing Y.-I."/>
            <person name="Wing R.A."/>
        </authorList>
    </citation>
    <scope>NUCLEOTIDE SEQUENCE [LARGE SCALE GENOMIC DNA]</scope>
    <source>
        <strain evidence="2">SL10</strain>
    </source>
</reference>
<dbReference type="EnsemblPlants" id="ONIVA07G26800.1">
    <property type="protein sequence ID" value="ONIVA07G26800.1"/>
    <property type="gene ID" value="ONIVA07G26800"/>
</dbReference>
<evidence type="ECO:0000313" key="2">
    <source>
        <dbReference type="EnsemblPlants" id="ONIVA07G26800.1"/>
    </source>
</evidence>
<accession>A0A0E0I5Y9</accession>
<proteinExistence type="predicted"/>
<dbReference type="HOGENOM" id="CLU_3072021_0_0_1"/>
<name>A0A0E0I5Y9_ORYNI</name>
<keyword evidence="3" id="KW-1185">Reference proteome</keyword>
<dbReference type="Gramene" id="ONIVA07G26800.1">
    <property type="protein sequence ID" value="ONIVA07G26800.1"/>
    <property type="gene ID" value="ONIVA07G26800"/>
</dbReference>
<reference evidence="2" key="1">
    <citation type="submission" date="2015-04" db="UniProtKB">
        <authorList>
            <consortium name="EnsemblPlants"/>
        </authorList>
    </citation>
    <scope>IDENTIFICATION</scope>
    <source>
        <strain evidence="2">SL10</strain>
    </source>
</reference>
<evidence type="ECO:0000313" key="3">
    <source>
        <dbReference type="Proteomes" id="UP000006591"/>
    </source>
</evidence>